<sequence length="37" mass="3917">MEATGFEYGSPERKSRCAGVTADTAKKMVELLNAALA</sequence>
<reference evidence="1" key="1">
    <citation type="submission" date="2019-08" db="EMBL/GenBank/DDBJ databases">
        <authorList>
            <person name="Kucharzyk K."/>
            <person name="Murdoch R.W."/>
            <person name="Higgins S."/>
            <person name="Loffler F."/>
        </authorList>
    </citation>
    <scope>NUCLEOTIDE SEQUENCE</scope>
</reference>
<dbReference type="EMBL" id="VSSQ01015445">
    <property type="protein sequence ID" value="MPM55806.1"/>
    <property type="molecule type" value="Genomic_DNA"/>
</dbReference>
<name>A0A645ASC5_9ZZZZ</name>
<dbReference type="AlphaFoldDB" id="A0A645ASC5"/>
<gene>
    <name evidence="1" type="ORF">SDC9_102603</name>
</gene>
<comment type="caution">
    <text evidence="1">The sequence shown here is derived from an EMBL/GenBank/DDBJ whole genome shotgun (WGS) entry which is preliminary data.</text>
</comment>
<protein>
    <submittedName>
        <fullName evidence="1">Uncharacterized protein</fullName>
    </submittedName>
</protein>
<accession>A0A645ASC5</accession>
<proteinExistence type="predicted"/>
<evidence type="ECO:0000313" key="1">
    <source>
        <dbReference type="EMBL" id="MPM55806.1"/>
    </source>
</evidence>
<organism evidence="1">
    <name type="scientific">bioreactor metagenome</name>
    <dbReference type="NCBI Taxonomy" id="1076179"/>
    <lineage>
        <taxon>unclassified sequences</taxon>
        <taxon>metagenomes</taxon>
        <taxon>ecological metagenomes</taxon>
    </lineage>
</organism>